<evidence type="ECO:0000313" key="2">
    <source>
        <dbReference type="Proteomes" id="UP000034539"/>
    </source>
</evidence>
<dbReference type="GO" id="GO:0005840">
    <property type="term" value="C:ribosome"/>
    <property type="evidence" value="ECO:0007669"/>
    <property type="project" value="UniProtKB-KW"/>
</dbReference>
<dbReference type="Proteomes" id="UP000034539">
    <property type="component" value="Unassembled WGS sequence"/>
</dbReference>
<keyword evidence="1" id="KW-0687">Ribonucleoprotein</keyword>
<organism evidence="1 2">
    <name type="scientific">Candidatus Gottesmanbacteria bacterium GW2011_GWC2_39_8</name>
    <dbReference type="NCBI Taxonomy" id="1618450"/>
    <lineage>
        <taxon>Bacteria</taxon>
        <taxon>Candidatus Gottesmaniibacteriota</taxon>
    </lineage>
</organism>
<dbReference type="EMBL" id="LBXN01000003">
    <property type="protein sequence ID" value="KKR34285.1"/>
    <property type="molecule type" value="Genomic_DNA"/>
</dbReference>
<dbReference type="SUPFAM" id="SSF50447">
    <property type="entry name" value="Translation proteins"/>
    <property type="match status" value="1"/>
</dbReference>
<keyword evidence="1" id="KW-0689">Ribosomal protein</keyword>
<comment type="caution">
    <text evidence="1">The sequence shown here is derived from an EMBL/GenBank/DDBJ whole genome shotgun (WGS) entry which is preliminary data.</text>
</comment>
<reference evidence="1 2" key="1">
    <citation type="journal article" date="2015" name="Nature">
        <title>rRNA introns, odd ribosomes, and small enigmatic genomes across a large radiation of phyla.</title>
        <authorList>
            <person name="Brown C.T."/>
            <person name="Hug L.A."/>
            <person name="Thomas B.C."/>
            <person name="Sharon I."/>
            <person name="Castelle C.J."/>
            <person name="Singh A."/>
            <person name="Wilkins M.J."/>
            <person name="Williams K.H."/>
            <person name="Banfield J.F."/>
        </authorList>
    </citation>
    <scope>NUCLEOTIDE SEQUENCE [LARGE SCALE GENOMIC DNA]</scope>
</reference>
<evidence type="ECO:0000313" key="1">
    <source>
        <dbReference type="EMBL" id="KKR34285.1"/>
    </source>
</evidence>
<accession>A0A0G0SHW0</accession>
<dbReference type="InterPro" id="IPR009000">
    <property type="entry name" value="Transl_B-barrel_sf"/>
</dbReference>
<gene>
    <name evidence="1" type="ORF">UT63_C0003G0001</name>
</gene>
<dbReference type="AlphaFoldDB" id="A0A0G0SHW0"/>
<dbReference type="Gene3D" id="2.40.30.10">
    <property type="entry name" value="Translation factors"/>
    <property type="match status" value="1"/>
</dbReference>
<protein>
    <submittedName>
        <fullName evidence="1">50S ribosomal protein L3</fullName>
    </submittedName>
</protein>
<proteinExistence type="predicted"/>
<feature type="non-terminal residue" evidence="1">
    <location>
        <position position="1"/>
    </location>
</feature>
<name>A0A0G0SHW0_9BACT</name>
<sequence>RDGQDRVSIRGLRVAIVDNDKNIIAVSGAVPGAKGTLVEITSQ</sequence>